<evidence type="ECO:0000259" key="5">
    <source>
        <dbReference type="PROSITE" id="PS51015"/>
    </source>
</evidence>
<evidence type="ECO:0000256" key="4">
    <source>
        <dbReference type="SAM" id="MobiDB-lite"/>
    </source>
</evidence>
<feature type="region of interest" description="Disordered" evidence="4">
    <location>
        <begin position="159"/>
        <end position="187"/>
    </location>
</feature>
<comment type="caution">
    <text evidence="6">The sequence shown here is derived from an EMBL/GenBank/DDBJ whole genome shotgun (WGS) entry which is preliminary data.</text>
</comment>
<dbReference type="EMBL" id="JACGCM010000455">
    <property type="protein sequence ID" value="KAF6171800.1"/>
    <property type="molecule type" value="Genomic_DNA"/>
</dbReference>
<dbReference type="GO" id="GO:0003690">
    <property type="term" value="F:double-stranded DNA binding"/>
    <property type="evidence" value="ECO:0007669"/>
    <property type="project" value="TreeGrafter"/>
</dbReference>
<evidence type="ECO:0000313" key="7">
    <source>
        <dbReference type="Proteomes" id="UP000541444"/>
    </source>
</evidence>
<keyword evidence="7" id="KW-1185">Reference proteome</keyword>
<comment type="subcellular location">
    <subcellularLocation>
        <location evidence="1">Chromosome</location>
    </subcellularLocation>
    <subcellularLocation>
        <location evidence="3">Nucleus</location>
    </subcellularLocation>
</comment>
<evidence type="ECO:0000256" key="3">
    <source>
        <dbReference type="PROSITE-ProRule" id="PRU00358"/>
    </source>
</evidence>
<dbReference type="PANTHER" id="PTHR45660">
    <property type="entry name" value="HISTONE-LYSINE N-METHYLTRANSFERASE SETMAR"/>
    <property type="match status" value="1"/>
</dbReference>
<dbReference type="Gene3D" id="2.30.280.10">
    <property type="entry name" value="SRA-YDG"/>
    <property type="match status" value="1"/>
</dbReference>
<dbReference type="InterPro" id="IPR036987">
    <property type="entry name" value="SRA-YDG_sf"/>
</dbReference>
<keyword evidence="2 3" id="KW-0539">Nucleus</keyword>
<evidence type="ECO:0000256" key="2">
    <source>
        <dbReference type="ARBA" id="ARBA00023242"/>
    </source>
</evidence>
<feature type="domain" description="YDG" evidence="5">
    <location>
        <begin position="208"/>
        <end position="264"/>
    </location>
</feature>
<dbReference type="Pfam" id="PF02182">
    <property type="entry name" value="SAD_SRA"/>
    <property type="match status" value="1"/>
</dbReference>
<dbReference type="GO" id="GO:0005694">
    <property type="term" value="C:chromosome"/>
    <property type="evidence" value="ECO:0007669"/>
    <property type="project" value="UniProtKB-SubCell"/>
</dbReference>
<dbReference type="AlphaFoldDB" id="A0A7J7NXK0"/>
<organism evidence="6 7">
    <name type="scientific">Kingdonia uniflora</name>
    <dbReference type="NCBI Taxonomy" id="39325"/>
    <lineage>
        <taxon>Eukaryota</taxon>
        <taxon>Viridiplantae</taxon>
        <taxon>Streptophyta</taxon>
        <taxon>Embryophyta</taxon>
        <taxon>Tracheophyta</taxon>
        <taxon>Spermatophyta</taxon>
        <taxon>Magnoliopsida</taxon>
        <taxon>Ranunculales</taxon>
        <taxon>Circaeasteraceae</taxon>
        <taxon>Kingdonia</taxon>
    </lineage>
</organism>
<proteinExistence type="predicted"/>
<dbReference type="SUPFAM" id="SSF88697">
    <property type="entry name" value="PUA domain-like"/>
    <property type="match status" value="1"/>
</dbReference>
<dbReference type="GO" id="GO:0005634">
    <property type="term" value="C:nucleus"/>
    <property type="evidence" value="ECO:0007669"/>
    <property type="project" value="UniProtKB-SubCell"/>
</dbReference>
<sequence>MLGHEKAVAHVSMKTSKVTHQQELMKSPTLEPGSTVSNNMLDAPSLASYVDWEPKFFDLMEGASELEEGEWAEPIDYLPEFYDLLDDSYELEEGELPRRLNKSQIEYSKEDRVTGSSYLWRWQKTAFKSPCPNQYGTSTSKVKKNELAVQHNLKSMGKREISMGRPENADDEEDEGNQLAPFSNNDCSKARNKAKGRCANVNTPAILGAVPGVEVGDRFNYRVELHLIGLHRPYQNGIDFLGTGNEVSMDNGNVLEYSGQGGHS</sequence>
<dbReference type="InterPro" id="IPR015947">
    <property type="entry name" value="PUA-like_sf"/>
</dbReference>
<name>A0A7J7NXK0_9MAGN</name>
<dbReference type="InterPro" id="IPR051357">
    <property type="entry name" value="H3K9_HMTase_SUVAR3-9"/>
</dbReference>
<evidence type="ECO:0000256" key="1">
    <source>
        <dbReference type="ARBA" id="ARBA00004286"/>
    </source>
</evidence>
<accession>A0A7J7NXK0</accession>
<reference evidence="6 7" key="1">
    <citation type="journal article" date="2020" name="IScience">
        <title>Genome Sequencing of the Endangered Kingdonia uniflora (Circaeasteraceae, Ranunculales) Reveals Potential Mechanisms of Evolutionary Specialization.</title>
        <authorList>
            <person name="Sun Y."/>
            <person name="Deng T."/>
            <person name="Zhang A."/>
            <person name="Moore M.J."/>
            <person name="Landis J.B."/>
            <person name="Lin N."/>
            <person name="Zhang H."/>
            <person name="Zhang X."/>
            <person name="Huang J."/>
            <person name="Zhang X."/>
            <person name="Sun H."/>
            <person name="Wang H."/>
        </authorList>
    </citation>
    <scope>NUCLEOTIDE SEQUENCE [LARGE SCALE GENOMIC DNA]</scope>
    <source>
        <strain evidence="6">TB1705</strain>
        <tissue evidence="6">Leaf</tissue>
    </source>
</reference>
<dbReference type="PANTHER" id="PTHR45660:SF46">
    <property type="entry name" value="HISTONE-LYSINE N-METHYLTRANSFERASE, H3 LYSINE-9 SPECIFIC SUVH6"/>
    <property type="match status" value="1"/>
</dbReference>
<evidence type="ECO:0000313" key="6">
    <source>
        <dbReference type="EMBL" id="KAF6171800.1"/>
    </source>
</evidence>
<dbReference type="OrthoDB" id="5792673at2759"/>
<dbReference type="GO" id="GO:0042054">
    <property type="term" value="F:histone methyltransferase activity"/>
    <property type="evidence" value="ECO:0007669"/>
    <property type="project" value="TreeGrafter"/>
</dbReference>
<protein>
    <recommendedName>
        <fullName evidence="5">YDG domain-containing protein</fullName>
    </recommendedName>
</protein>
<gene>
    <name evidence="6" type="ORF">GIB67_007321</name>
</gene>
<dbReference type="PROSITE" id="PS51015">
    <property type="entry name" value="YDG"/>
    <property type="match status" value="1"/>
</dbReference>
<dbReference type="InterPro" id="IPR003105">
    <property type="entry name" value="SRA_YDG"/>
</dbReference>
<dbReference type="Proteomes" id="UP000541444">
    <property type="component" value="Unassembled WGS sequence"/>
</dbReference>